<dbReference type="Proteomes" id="UP000012174">
    <property type="component" value="Unassembled WGS sequence"/>
</dbReference>
<dbReference type="HOGENOM" id="CLU_1133593_0_0_1"/>
<protein>
    <submittedName>
        <fullName evidence="1">Uncharacterized protein</fullName>
    </submittedName>
</protein>
<keyword evidence="2" id="KW-1185">Reference proteome</keyword>
<dbReference type="eggNOG" id="ENOG502TFTD">
    <property type="taxonomic scope" value="Eukaryota"/>
</dbReference>
<reference evidence="2" key="1">
    <citation type="journal article" date="2013" name="Genome Announc.">
        <title>Draft genome sequence of the grapevine dieback fungus Eutypa lata UCR-EL1.</title>
        <authorList>
            <person name="Blanco-Ulate B."/>
            <person name="Rolshausen P.E."/>
            <person name="Cantu D."/>
        </authorList>
    </citation>
    <scope>NUCLEOTIDE SEQUENCE [LARGE SCALE GENOMIC DNA]</scope>
    <source>
        <strain evidence="2">UCR-EL1</strain>
    </source>
</reference>
<evidence type="ECO:0000313" key="1">
    <source>
        <dbReference type="EMBL" id="EMR68173.1"/>
    </source>
</evidence>
<dbReference type="AlphaFoldDB" id="M7SUH8"/>
<dbReference type="KEGG" id="ela:UCREL1_4815"/>
<proteinExistence type="predicted"/>
<dbReference type="EMBL" id="KB706296">
    <property type="protein sequence ID" value="EMR68173.1"/>
    <property type="molecule type" value="Genomic_DNA"/>
</dbReference>
<gene>
    <name evidence="1" type="ORF">UCREL1_4815</name>
</gene>
<sequence>MNANSGSTSQEGIHEPLASIHTKIVNLASNRHHTEYEVLGPVISGDATRDSHLLISHTHSEWGSPRSLEAVLANEWYQTQFKATERLQFAHLIIVDKALFYTPAAQSDAETRIDDDIEPGIMNPYLSIGLGRKKQGTGRPVGATSGRTRRFINPVAELSLVLFQVATGTTLNYGVGDTGFREAVREARSNMHKLDEQCGPLVTEVVQFCLDRSTGKDLFKPVWDGDYRFMERLRMWYQKKEEMAH</sequence>
<dbReference type="OrthoDB" id="4735939at2759"/>
<name>M7SUH8_EUTLA</name>
<accession>M7SUH8</accession>
<organism evidence="1 2">
    <name type="scientific">Eutypa lata (strain UCR-EL1)</name>
    <name type="common">Grapevine dieback disease fungus</name>
    <name type="synonym">Eutypa armeniacae</name>
    <dbReference type="NCBI Taxonomy" id="1287681"/>
    <lineage>
        <taxon>Eukaryota</taxon>
        <taxon>Fungi</taxon>
        <taxon>Dikarya</taxon>
        <taxon>Ascomycota</taxon>
        <taxon>Pezizomycotina</taxon>
        <taxon>Sordariomycetes</taxon>
        <taxon>Xylariomycetidae</taxon>
        <taxon>Xylariales</taxon>
        <taxon>Diatrypaceae</taxon>
        <taxon>Eutypa</taxon>
    </lineage>
</organism>
<evidence type="ECO:0000313" key="2">
    <source>
        <dbReference type="Proteomes" id="UP000012174"/>
    </source>
</evidence>